<accession>A0A1H0VGE2</accession>
<name>A0A1H0VGE2_9BACT</name>
<keyword evidence="2" id="KW-1185">Reference proteome</keyword>
<protein>
    <submittedName>
        <fullName evidence="1">Uncharacterized protein</fullName>
    </submittedName>
</protein>
<organism evidence="1 2">
    <name type="scientific">Desulforhopalus singaporensis</name>
    <dbReference type="NCBI Taxonomy" id="91360"/>
    <lineage>
        <taxon>Bacteria</taxon>
        <taxon>Pseudomonadati</taxon>
        <taxon>Thermodesulfobacteriota</taxon>
        <taxon>Desulfobulbia</taxon>
        <taxon>Desulfobulbales</taxon>
        <taxon>Desulfocapsaceae</taxon>
        <taxon>Desulforhopalus</taxon>
    </lineage>
</organism>
<evidence type="ECO:0000313" key="1">
    <source>
        <dbReference type="EMBL" id="SDP77421.1"/>
    </source>
</evidence>
<dbReference type="AlphaFoldDB" id="A0A1H0VGE2"/>
<gene>
    <name evidence="1" type="ORF">SAMN05660330_04054</name>
</gene>
<sequence>MNYGPKSHLLVFWVQMGFAPAQGINLGFSLGNIMDDALNRPQLTFGCLSRRINTHIGKFILVF</sequence>
<reference evidence="1 2" key="1">
    <citation type="submission" date="2016-10" db="EMBL/GenBank/DDBJ databases">
        <authorList>
            <person name="de Groot N.N."/>
        </authorList>
    </citation>
    <scope>NUCLEOTIDE SEQUENCE [LARGE SCALE GENOMIC DNA]</scope>
    <source>
        <strain evidence="1 2">DSM 12130</strain>
    </source>
</reference>
<evidence type="ECO:0000313" key="2">
    <source>
        <dbReference type="Proteomes" id="UP000199073"/>
    </source>
</evidence>
<dbReference type="Proteomes" id="UP000199073">
    <property type="component" value="Unassembled WGS sequence"/>
</dbReference>
<proteinExistence type="predicted"/>
<dbReference type="EMBL" id="FNJI01000049">
    <property type="protein sequence ID" value="SDP77421.1"/>
    <property type="molecule type" value="Genomic_DNA"/>
</dbReference>